<dbReference type="AlphaFoldDB" id="A1ZYQ9"/>
<gene>
    <name evidence="2" type="ORF">M23134_06470</name>
</gene>
<keyword evidence="3" id="KW-1185">Reference proteome</keyword>
<evidence type="ECO:0000313" key="2">
    <source>
        <dbReference type="EMBL" id="EAY24483.1"/>
    </source>
</evidence>
<reference evidence="2 3" key="1">
    <citation type="submission" date="2007-01" db="EMBL/GenBank/DDBJ databases">
        <authorList>
            <person name="Haygood M."/>
            <person name="Podell S."/>
            <person name="Anderson C."/>
            <person name="Hopkinson B."/>
            <person name="Roe K."/>
            <person name="Barbeau K."/>
            <person name="Gaasterland T."/>
            <person name="Ferriera S."/>
            <person name="Johnson J."/>
            <person name="Kravitz S."/>
            <person name="Beeson K."/>
            <person name="Sutton G."/>
            <person name="Rogers Y.-H."/>
            <person name="Friedman R."/>
            <person name="Frazier M."/>
            <person name="Venter J.C."/>
        </authorList>
    </citation>
    <scope>NUCLEOTIDE SEQUENCE [LARGE SCALE GENOMIC DNA]</scope>
    <source>
        <strain evidence="2 3">ATCC 23134</strain>
    </source>
</reference>
<protein>
    <submittedName>
        <fullName evidence="2">TonB</fullName>
    </submittedName>
</protein>
<evidence type="ECO:0000259" key="1">
    <source>
        <dbReference type="Pfam" id="PF03544"/>
    </source>
</evidence>
<feature type="domain" description="TonB C-terminal" evidence="1">
    <location>
        <begin position="3"/>
        <end position="50"/>
    </location>
</feature>
<dbReference type="Gene3D" id="3.30.1150.10">
    <property type="match status" value="1"/>
</dbReference>
<dbReference type="Proteomes" id="UP000004095">
    <property type="component" value="Unassembled WGS sequence"/>
</dbReference>
<dbReference type="EMBL" id="AAWS01000068">
    <property type="protein sequence ID" value="EAY24483.1"/>
    <property type="molecule type" value="Genomic_DNA"/>
</dbReference>
<sequence length="53" mass="5961">MSNFQVFKGIGSGCDKEAIRLIKEGPKWIPARQRGVTARTRKMIPINFKITGN</sequence>
<organism evidence="2 3">
    <name type="scientific">Microscilla marina ATCC 23134</name>
    <dbReference type="NCBI Taxonomy" id="313606"/>
    <lineage>
        <taxon>Bacteria</taxon>
        <taxon>Pseudomonadati</taxon>
        <taxon>Bacteroidota</taxon>
        <taxon>Cytophagia</taxon>
        <taxon>Cytophagales</taxon>
        <taxon>Microscillaceae</taxon>
        <taxon>Microscilla</taxon>
    </lineage>
</organism>
<dbReference type="SUPFAM" id="SSF74653">
    <property type="entry name" value="TolA/TonB C-terminal domain"/>
    <property type="match status" value="1"/>
</dbReference>
<dbReference type="GO" id="GO:0055085">
    <property type="term" value="P:transmembrane transport"/>
    <property type="evidence" value="ECO:0007669"/>
    <property type="project" value="InterPro"/>
</dbReference>
<name>A1ZYQ9_MICM2</name>
<dbReference type="eggNOG" id="COG0810">
    <property type="taxonomic scope" value="Bacteria"/>
</dbReference>
<accession>A1ZYQ9</accession>
<dbReference type="Pfam" id="PF03544">
    <property type="entry name" value="TonB_C"/>
    <property type="match status" value="1"/>
</dbReference>
<dbReference type="InterPro" id="IPR037682">
    <property type="entry name" value="TonB_C"/>
</dbReference>
<proteinExistence type="predicted"/>
<comment type="caution">
    <text evidence="2">The sequence shown here is derived from an EMBL/GenBank/DDBJ whole genome shotgun (WGS) entry which is preliminary data.</text>
</comment>
<evidence type="ECO:0000313" key="3">
    <source>
        <dbReference type="Proteomes" id="UP000004095"/>
    </source>
</evidence>